<name>A0A8C7YXP3_9TELE</name>
<keyword evidence="2" id="KW-1185">Reference proteome</keyword>
<proteinExistence type="predicted"/>
<dbReference type="AlphaFoldDB" id="A0A8C7YXP3"/>
<accession>A0A8C7YXP3</accession>
<evidence type="ECO:0000313" key="2">
    <source>
        <dbReference type="Proteomes" id="UP000694383"/>
    </source>
</evidence>
<evidence type="ECO:0000313" key="1">
    <source>
        <dbReference type="Ensembl" id="ENSOSIP00000033266.1"/>
    </source>
</evidence>
<reference evidence="1" key="2">
    <citation type="submission" date="2025-09" db="UniProtKB">
        <authorList>
            <consortium name="Ensembl"/>
        </authorList>
    </citation>
    <scope>IDENTIFICATION</scope>
</reference>
<sequence>CSVFCVLIGCSPCPLSSVLQGHGIIMCNTQVHVIKSSPEEVKGDVTCVCPCVTKESILSLFYISCKVFCRHHVLKKNI</sequence>
<dbReference type="Ensembl" id="ENSOSIT00000035062.1">
    <property type="protein sequence ID" value="ENSOSIP00000033266.1"/>
    <property type="gene ID" value="ENSOSIG00000016828.1"/>
</dbReference>
<reference evidence="1" key="1">
    <citation type="submission" date="2025-08" db="UniProtKB">
        <authorList>
            <consortium name="Ensembl"/>
        </authorList>
    </citation>
    <scope>IDENTIFICATION</scope>
</reference>
<dbReference type="Proteomes" id="UP000694383">
    <property type="component" value="Unplaced"/>
</dbReference>
<protein>
    <submittedName>
        <fullName evidence="1">Uncharacterized protein</fullName>
    </submittedName>
</protein>
<organism evidence="1 2">
    <name type="scientific">Oryzias sinensis</name>
    <name type="common">Chinese medaka</name>
    <dbReference type="NCBI Taxonomy" id="183150"/>
    <lineage>
        <taxon>Eukaryota</taxon>
        <taxon>Metazoa</taxon>
        <taxon>Chordata</taxon>
        <taxon>Craniata</taxon>
        <taxon>Vertebrata</taxon>
        <taxon>Euteleostomi</taxon>
        <taxon>Actinopterygii</taxon>
        <taxon>Neopterygii</taxon>
        <taxon>Teleostei</taxon>
        <taxon>Neoteleostei</taxon>
        <taxon>Acanthomorphata</taxon>
        <taxon>Ovalentaria</taxon>
        <taxon>Atherinomorphae</taxon>
        <taxon>Beloniformes</taxon>
        <taxon>Adrianichthyidae</taxon>
        <taxon>Oryziinae</taxon>
        <taxon>Oryzias</taxon>
    </lineage>
</organism>